<dbReference type="AlphaFoldDB" id="A0A077M892"/>
<sequence length="415" mass="44421">MTARVGEVRSAAQERWLAAQPRLEPVSRAVRCVSPLGWMVLGASVGSWLLAALFGWTEFAFVAAALLALFLLACMFTIGRTRIDVGLRVHPTRVTAGDVAVAEVRVRNTGSGRLLPVPLELPCGDTSARFLVPGLRPGAEHDDVVMLPSQRRGIYPIGPITTLRGDPLGLIRRVLSWTGTVDFIVHPPTVFVDAFGTGVLRDLEGRTTNDTSLSDLAFQALREYVPGDDQRHIHWGATATRSSLSGSTSLMVRQFLDTRRTHAGIILDASRGAYADDGEFEVAVQVAASLAQRAVRDKVDLSQASGSLVLTYAKGHVAMDLYARVELGDQRIDLVAARLARCSPNMSTVIIVTGSRAAMDAVTQAAGVFSTRVNVVMMQVVPGAELARQRSVGRVLVTLGDLADLPRALAAGAPQ</sequence>
<proteinExistence type="predicted"/>
<dbReference type="EMBL" id="CAJC01000052">
    <property type="protein sequence ID" value="CCI52120.1"/>
    <property type="molecule type" value="Genomic_DNA"/>
</dbReference>
<keyword evidence="1" id="KW-0812">Transmembrane</keyword>
<dbReference type="PANTHER" id="PTHR34351:SF1">
    <property type="entry name" value="SLR1927 PROTEIN"/>
    <property type="match status" value="1"/>
</dbReference>
<keyword evidence="3" id="KW-1185">Reference proteome</keyword>
<dbReference type="Proteomes" id="UP000035720">
    <property type="component" value="Unassembled WGS sequence"/>
</dbReference>
<gene>
    <name evidence="2" type="ORF">BN13_1450003</name>
</gene>
<dbReference type="PANTHER" id="PTHR34351">
    <property type="entry name" value="SLR1927 PROTEIN-RELATED"/>
    <property type="match status" value="1"/>
</dbReference>
<comment type="caution">
    <text evidence="2">The sequence shown here is derived from an EMBL/GenBank/DDBJ whole genome shotgun (WGS) entry which is preliminary data.</text>
</comment>
<evidence type="ECO:0000313" key="2">
    <source>
        <dbReference type="EMBL" id="CCI52120.1"/>
    </source>
</evidence>
<reference evidence="2 3" key="1">
    <citation type="journal article" date="2013" name="ISME J.">
        <title>A metabolic model for members of the genus Tetrasphaera involved in enhanced biological phosphorus removal.</title>
        <authorList>
            <person name="Kristiansen R."/>
            <person name="Nguyen H.T.T."/>
            <person name="Saunders A.M."/>
            <person name="Nielsen J.L."/>
            <person name="Wimmer R."/>
            <person name="Le V.Q."/>
            <person name="McIlroy S.J."/>
            <person name="Petrovski S."/>
            <person name="Seviour R.J."/>
            <person name="Calteau A."/>
            <person name="Nielsen K.L."/>
            <person name="Nielsen P.H."/>
        </authorList>
    </citation>
    <scope>NUCLEOTIDE SEQUENCE [LARGE SCALE GENOMIC DNA]</scope>
    <source>
        <strain evidence="2 3">Ben 74</strain>
    </source>
</reference>
<feature type="transmembrane region" description="Helical" evidence="1">
    <location>
        <begin position="59"/>
        <end position="78"/>
    </location>
</feature>
<accession>A0A077M892</accession>
<name>A0A077M892_9MICO</name>
<organism evidence="2 3">
    <name type="scientific">Nostocoides jenkinsii Ben 74</name>
    <dbReference type="NCBI Taxonomy" id="1193518"/>
    <lineage>
        <taxon>Bacteria</taxon>
        <taxon>Bacillati</taxon>
        <taxon>Actinomycetota</taxon>
        <taxon>Actinomycetes</taxon>
        <taxon>Micrococcales</taxon>
        <taxon>Intrasporangiaceae</taxon>
        <taxon>Nostocoides</taxon>
    </lineage>
</organism>
<evidence type="ECO:0000256" key="1">
    <source>
        <dbReference type="SAM" id="Phobius"/>
    </source>
</evidence>
<feature type="transmembrane region" description="Helical" evidence="1">
    <location>
        <begin position="32"/>
        <end position="53"/>
    </location>
</feature>
<dbReference type="STRING" id="1193518.BN13_1450003"/>
<keyword evidence="1" id="KW-1133">Transmembrane helix</keyword>
<protein>
    <submittedName>
        <fullName evidence="2">Uncharacterized protein</fullName>
    </submittedName>
</protein>
<keyword evidence="1" id="KW-0472">Membrane</keyword>
<evidence type="ECO:0000313" key="3">
    <source>
        <dbReference type="Proteomes" id="UP000035720"/>
    </source>
</evidence>